<evidence type="ECO:0000256" key="2">
    <source>
        <dbReference type="RuleBase" id="RU102079"/>
    </source>
</evidence>
<dbReference type="CDD" id="cd00070">
    <property type="entry name" value="GLECT"/>
    <property type="match status" value="1"/>
</dbReference>
<reference evidence="5" key="1">
    <citation type="submission" date="2025-08" db="UniProtKB">
        <authorList>
            <consortium name="RefSeq"/>
        </authorList>
    </citation>
    <scope>IDENTIFICATION</scope>
</reference>
<dbReference type="GeneID" id="122132814"/>
<proteinExistence type="predicted"/>
<dbReference type="GO" id="GO:0030246">
    <property type="term" value="F:carbohydrate binding"/>
    <property type="evidence" value="ECO:0007669"/>
    <property type="project" value="UniProtKB-UniRule"/>
</dbReference>
<evidence type="ECO:0000313" key="4">
    <source>
        <dbReference type="Proteomes" id="UP000515152"/>
    </source>
</evidence>
<evidence type="ECO:0000313" key="5">
    <source>
        <dbReference type="RefSeq" id="XP_042563385.1"/>
    </source>
</evidence>
<keyword evidence="1 2" id="KW-0430">Lectin</keyword>
<dbReference type="FunFam" id="2.60.120.200:FF:000021">
    <property type="entry name" value="Galectin"/>
    <property type="match status" value="1"/>
</dbReference>
<dbReference type="PANTHER" id="PTHR11346:SF104">
    <property type="entry name" value="GALECTIN-2"/>
    <property type="match status" value="1"/>
</dbReference>
<organism evidence="4 5">
    <name type="scientific">Clupea harengus</name>
    <name type="common">Atlantic herring</name>
    <dbReference type="NCBI Taxonomy" id="7950"/>
    <lineage>
        <taxon>Eukaryota</taxon>
        <taxon>Metazoa</taxon>
        <taxon>Chordata</taxon>
        <taxon>Craniata</taxon>
        <taxon>Vertebrata</taxon>
        <taxon>Euteleostomi</taxon>
        <taxon>Actinopterygii</taxon>
        <taxon>Neopterygii</taxon>
        <taxon>Teleostei</taxon>
        <taxon>Clupei</taxon>
        <taxon>Clupeiformes</taxon>
        <taxon>Clupeoidei</taxon>
        <taxon>Clupeidae</taxon>
        <taxon>Clupea</taxon>
    </lineage>
</organism>
<sequence>MECELKNIVLRPGDQLKIQGKVLSDPERFQIDLGADKDNLSLHFNPRFKDDVAIVCNSKHESVWGDEERHTNNPFQPGTTVTLKVKMTGNLFEVELPNGEEIQFPKREGLDVISYVRVKGDFKLTSFKIY</sequence>
<protein>
    <recommendedName>
        <fullName evidence="2">Galectin</fullName>
    </recommendedName>
</protein>
<feature type="domain" description="Galectin" evidence="3">
    <location>
        <begin position="2"/>
        <end position="130"/>
    </location>
</feature>
<dbReference type="KEGG" id="char:122132814"/>
<name>A0A8M1KLD0_CLUHA</name>
<dbReference type="Pfam" id="PF00337">
    <property type="entry name" value="Gal-bind_lectin"/>
    <property type="match status" value="1"/>
</dbReference>
<dbReference type="PANTHER" id="PTHR11346">
    <property type="entry name" value="GALECTIN"/>
    <property type="match status" value="1"/>
</dbReference>
<accession>A0A8M1KLD0</accession>
<evidence type="ECO:0000259" key="3">
    <source>
        <dbReference type="PROSITE" id="PS51304"/>
    </source>
</evidence>
<dbReference type="InterPro" id="IPR001079">
    <property type="entry name" value="Galectin_CRD"/>
</dbReference>
<keyword evidence="4" id="KW-1185">Reference proteome</keyword>
<dbReference type="PROSITE" id="PS51304">
    <property type="entry name" value="GALECTIN"/>
    <property type="match status" value="1"/>
</dbReference>
<dbReference type="Proteomes" id="UP000515152">
    <property type="component" value="Chromosome 3"/>
</dbReference>
<dbReference type="SMART" id="SM00908">
    <property type="entry name" value="Gal-bind_lectin"/>
    <property type="match status" value="1"/>
</dbReference>
<dbReference type="OrthoDB" id="8918229at2759"/>
<dbReference type="SMART" id="SM00276">
    <property type="entry name" value="GLECT"/>
    <property type="match status" value="1"/>
</dbReference>
<gene>
    <name evidence="5" type="primary">LOC122132814</name>
</gene>
<dbReference type="InterPro" id="IPR044156">
    <property type="entry name" value="Galectin-like"/>
</dbReference>
<dbReference type="AlphaFoldDB" id="A0A8M1KLD0"/>
<dbReference type="RefSeq" id="XP_042563385.1">
    <property type="nucleotide sequence ID" value="XM_042707451.1"/>
</dbReference>
<evidence type="ECO:0000256" key="1">
    <source>
        <dbReference type="ARBA" id="ARBA00022734"/>
    </source>
</evidence>